<dbReference type="SUPFAM" id="SSF53822">
    <property type="entry name" value="Periplasmic binding protein-like I"/>
    <property type="match status" value="1"/>
</dbReference>
<protein>
    <submittedName>
        <fullName evidence="5">Branched-chain amino acid transport system substrate-binding protein</fullName>
    </submittedName>
</protein>
<dbReference type="Gene3D" id="3.40.50.2300">
    <property type="match status" value="2"/>
</dbReference>
<keyword evidence="6" id="KW-1185">Reference proteome</keyword>
<dbReference type="PANTHER" id="PTHR30483">
    <property type="entry name" value="LEUCINE-SPECIFIC-BINDING PROTEIN"/>
    <property type="match status" value="1"/>
</dbReference>
<dbReference type="EMBL" id="JACHXA010000013">
    <property type="protein sequence ID" value="MBB3066994.1"/>
    <property type="molecule type" value="Genomic_DNA"/>
</dbReference>
<accession>A0A839SZG7</accession>
<dbReference type="AlphaFoldDB" id="A0A839SZG7"/>
<name>A0A839SZG7_9PROT</name>
<keyword evidence="2" id="KW-0732">Signal</keyword>
<dbReference type="InterPro" id="IPR006311">
    <property type="entry name" value="TAT_signal"/>
</dbReference>
<sequence>MQYKFTRRNALKVAGASLIGAAGLNMPFIGNSALASSGTLNLTVINSLSGRFARYGAELKRGIDLAIAAVNQAGIPVGDATLQINLTEYDDKTDATLCARLVEKAISSDGADLVIAGVGSVNVKTVIPVAQRFRFPVIALWAQVDGVFAGQKGDPYVFGPMPPFSLYYTKILEMASKMENPSIKKVGIITPQDELGVFTVNDYVPSDIEKAGLDLVAAEYFPPNSQEFSGALDRVRRAEPDALIINCYTPDIISIFKEMQAIGYFPPMVIVEAPTSLADALGSDLEGVFAPTFWDPTLDRTKDDVVGTSRDFAAAYEAAHGQIPPDFVAAAGANTIATAVAAFRDAKGSTDAADLRQAFIGMDSETFFSTVRFADDGLNQGGTVYPSQFQGGVPKLVYPPEFATADPIHPLPAHSKS</sequence>
<organism evidence="5 6">
    <name type="scientific">Limibacillus halophilus</name>
    <dbReference type="NCBI Taxonomy" id="1579333"/>
    <lineage>
        <taxon>Bacteria</taxon>
        <taxon>Pseudomonadati</taxon>
        <taxon>Pseudomonadota</taxon>
        <taxon>Alphaproteobacteria</taxon>
        <taxon>Rhodospirillales</taxon>
        <taxon>Rhodovibrionaceae</taxon>
        <taxon>Limibacillus</taxon>
    </lineage>
</organism>
<evidence type="ECO:0000256" key="2">
    <source>
        <dbReference type="ARBA" id="ARBA00022729"/>
    </source>
</evidence>
<dbReference type="InterPro" id="IPR028081">
    <property type="entry name" value="Leu-bd"/>
</dbReference>
<evidence type="ECO:0000256" key="1">
    <source>
        <dbReference type="ARBA" id="ARBA00010062"/>
    </source>
</evidence>
<keyword evidence="3" id="KW-0029">Amino-acid transport</keyword>
<evidence type="ECO:0000313" key="5">
    <source>
        <dbReference type="EMBL" id="MBB3066994.1"/>
    </source>
</evidence>
<dbReference type="Pfam" id="PF13458">
    <property type="entry name" value="Peripla_BP_6"/>
    <property type="match status" value="1"/>
</dbReference>
<evidence type="ECO:0000313" key="6">
    <source>
        <dbReference type="Proteomes" id="UP000581135"/>
    </source>
</evidence>
<keyword evidence="3" id="KW-0813">Transport</keyword>
<gene>
    <name evidence="5" type="ORF">FHR98_003311</name>
</gene>
<dbReference type="Proteomes" id="UP000581135">
    <property type="component" value="Unassembled WGS sequence"/>
</dbReference>
<dbReference type="PROSITE" id="PS51318">
    <property type="entry name" value="TAT"/>
    <property type="match status" value="1"/>
</dbReference>
<dbReference type="PANTHER" id="PTHR30483:SF37">
    <property type="entry name" value="ABC TRANSPORTER SUBSTRATE-BINDING PROTEIN"/>
    <property type="match status" value="1"/>
</dbReference>
<dbReference type="GO" id="GO:0006865">
    <property type="term" value="P:amino acid transport"/>
    <property type="evidence" value="ECO:0007669"/>
    <property type="project" value="UniProtKB-KW"/>
</dbReference>
<dbReference type="InterPro" id="IPR051010">
    <property type="entry name" value="BCAA_transport"/>
</dbReference>
<reference evidence="5 6" key="1">
    <citation type="submission" date="2020-08" db="EMBL/GenBank/DDBJ databases">
        <title>Genomic Encyclopedia of Type Strains, Phase III (KMG-III): the genomes of soil and plant-associated and newly described type strains.</title>
        <authorList>
            <person name="Whitman W."/>
        </authorList>
    </citation>
    <scope>NUCLEOTIDE SEQUENCE [LARGE SCALE GENOMIC DNA]</scope>
    <source>
        <strain evidence="5 6">CECT 8803</strain>
    </source>
</reference>
<evidence type="ECO:0000256" key="3">
    <source>
        <dbReference type="ARBA" id="ARBA00022970"/>
    </source>
</evidence>
<proteinExistence type="inferred from homology"/>
<evidence type="ECO:0000259" key="4">
    <source>
        <dbReference type="Pfam" id="PF13458"/>
    </source>
</evidence>
<dbReference type="RefSeq" id="WP_183417821.1">
    <property type="nucleotide sequence ID" value="NZ_JACHXA010000013.1"/>
</dbReference>
<comment type="caution">
    <text evidence="5">The sequence shown here is derived from an EMBL/GenBank/DDBJ whole genome shotgun (WGS) entry which is preliminary data.</text>
</comment>
<feature type="domain" description="Leucine-binding protein" evidence="4">
    <location>
        <begin position="42"/>
        <end position="377"/>
    </location>
</feature>
<dbReference type="InterPro" id="IPR028082">
    <property type="entry name" value="Peripla_BP_I"/>
</dbReference>
<comment type="similarity">
    <text evidence="1">Belongs to the leucine-binding protein family.</text>
</comment>